<evidence type="ECO:0000313" key="3">
    <source>
        <dbReference type="Proteomes" id="UP000219167"/>
    </source>
</evidence>
<dbReference type="OrthoDB" id="7161229at2"/>
<feature type="compositionally biased region" description="Low complexity" evidence="1">
    <location>
        <begin position="129"/>
        <end position="142"/>
    </location>
</feature>
<feature type="compositionally biased region" description="Low complexity" evidence="1">
    <location>
        <begin position="244"/>
        <end position="254"/>
    </location>
</feature>
<dbReference type="SUPFAM" id="SSF74653">
    <property type="entry name" value="TolA/TonB C-terminal domain"/>
    <property type="match status" value="1"/>
</dbReference>
<evidence type="ECO:0000256" key="1">
    <source>
        <dbReference type="SAM" id="MobiDB-lite"/>
    </source>
</evidence>
<feature type="region of interest" description="Disordered" evidence="1">
    <location>
        <begin position="50"/>
        <end position="254"/>
    </location>
</feature>
<keyword evidence="3" id="KW-1185">Reference proteome</keyword>
<sequence>MKGSLATSAALHVLVLTWALVSIGSPESFDVADVEAMPVDIVPIEELTQIQQGDKKAPMAEKSAPVPTKRQDVVENAENAGDNDIDLKTPPTPDEKPQSTETAAAPPKADKPVPTPEPAEEPVEEVQKTEPATTPATEVAAEAEPKQDVKPDATPEEKPPEEAPAEVAEAEALPETGPVPEAKPKPAQAQTAKTEDRKNEEKKKEQKKSASAKESDFNADEVAALLNKTESKGGGAKRSTETASLGGKKTTGGSKLSMSEMDALRGLIQNNWSIIPGMADATEVRIKVTMQLDQDGNIVGEPDVVATGGSEAARRALAGGARRAILKSAPFDKLPKDKYDAWSEVVVNFDPSEMM</sequence>
<name>A0A285U6J3_9HYPH</name>
<keyword evidence="2" id="KW-0132">Cell division</keyword>
<dbReference type="Gene3D" id="3.30.1150.10">
    <property type="match status" value="1"/>
</dbReference>
<reference evidence="2 3" key="1">
    <citation type="submission" date="2017-08" db="EMBL/GenBank/DDBJ databases">
        <authorList>
            <person name="de Groot N.N."/>
        </authorList>
    </citation>
    <scope>NUCLEOTIDE SEQUENCE [LARGE SCALE GENOMIC DNA]</scope>
    <source>
        <strain evidence="2 3">JC85</strain>
    </source>
</reference>
<keyword evidence="2" id="KW-0131">Cell cycle</keyword>
<dbReference type="AlphaFoldDB" id="A0A285U6J3"/>
<dbReference type="GO" id="GO:0051301">
    <property type="term" value="P:cell division"/>
    <property type="evidence" value="ECO:0007669"/>
    <property type="project" value="UniProtKB-KW"/>
</dbReference>
<dbReference type="EMBL" id="OBQD01000003">
    <property type="protein sequence ID" value="SOC37008.1"/>
    <property type="molecule type" value="Genomic_DNA"/>
</dbReference>
<dbReference type="RefSeq" id="WP_097137355.1">
    <property type="nucleotide sequence ID" value="NZ_OBQD01000003.1"/>
</dbReference>
<gene>
    <name evidence="2" type="ORF">SAMN05892877_103350</name>
</gene>
<proteinExistence type="predicted"/>
<feature type="compositionally biased region" description="Low complexity" evidence="1">
    <location>
        <begin position="165"/>
        <end position="175"/>
    </location>
</feature>
<protein>
    <submittedName>
        <fullName evidence="2">Cell division and transport-associated protein TolA</fullName>
    </submittedName>
</protein>
<organism evidence="2 3">
    <name type="scientific">Rhizobium subbaraonis</name>
    <dbReference type="NCBI Taxonomy" id="908946"/>
    <lineage>
        <taxon>Bacteria</taxon>
        <taxon>Pseudomonadati</taxon>
        <taxon>Pseudomonadota</taxon>
        <taxon>Alphaproteobacteria</taxon>
        <taxon>Hyphomicrobiales</taxon>
        <taxon>Rhizobiaceae</taxon>
        <taxon>Rhizobium/Agrobacterium group</taxon>
        <taxon>Rhizobium</taxon>
    </lineage>
</organism>
<feature type="compositionally biased region" description="Basic and acidic residues" evidence="1">
    <location>
        <begin position="143"/>
        <end position="161"/>
    </location>
</feature>
<accession>A0A285U6J3</accession>
<dbReference type="Proteomes" id="UP000219167">
    <property type="component" value="Unassembled WGS sequence"/>
</dbReference>
<feature type="compositionally biased region" description="Basic and acidic residues" evidence="1">
    <location>
        <begin position="193"/>
        <end position="216"/>
    </location>
</feature>
<evidence type="ECO:0000313" key="2">
    <source>
        <dbReference type="EMBL" id="SOC37008.1"/>
    </source>
</evidence>